<dbReference type="Proteomes" id="UP000695026">
    <property type="component" value="Unplaced"/>
</dbReference>
<evidence type="ECO:0000313" key="4">
    <source>
        <dbReference type="RefSeq" id="XP_007442748.1"/>
    </source>
</evidence>
<organism evidence="3 4">
    <name type="scientific">Python bivittatus</name>
    <name type="common">Burmese python</name>
    <name type="synonym">Python molurus bivittatus</name>
    <dbReference type="NCBI Taxonomy" id="176946"/>
    <lineage>
        <taxon>Eukaryota</taxon>
        <taxon>Metazoa</taxon>
        <taxon>Chordata</taxon>
        <taxon>Craniata</taxon>
        <taxon>Vertebrata</taxon>
        <taxon>Euteleostomi</taxon>
        <taxon>Lepidosauria</taxon>
        <taxon>Squamata</taxon>
        <taxon>Bifurcata</taxon>
        <taxon>Unidentata</taxon>
        <taxon>Episquamata</taxon>
        <taxon>Toxicofera</taxon>
        <taxon>Serpentes</taxon>
        <taxon>Henophidia</taxon>
        <taxon>Pythonidae</taxon>
        <taxon>Python</taxon>
    </lineage>
</organism>
<dbReference type="InterPro" id="IPR006594">
    <property type="entry name" value="LisH"/>
</dbReference>
<feature type="compositionally biased region" description="Polar residues" evidence="1">
    <location>
        <begin position="145"/>
        <end position="157"/>
    </location>
</feature>
<feature type="compositionally biased region" description="Low complexity" evidence="1">
    <location>
        <begin position="210"/>
        <end position="223"/>
    </location>
</feature>
<dbReference type="PANTHER" id="PTHR23216:SF1">
    <property type="entry name" value="NUCLEOLAR AND COILED-BODY PHOSPHOPROTEIN 1"/>
    <property type="match status" value="1"/>
</dbReference>
<name>A0A9F2WLJ2_PYTBI</name>
<protein>
    <submittedName>
        <fullName evidence="4">Nucleolar and coiled-body phosphoprotein 1 isoform X1</fullName>
    </submittedName>
</protein>
<feature type="compositionally biased region" description="Acidic residues" evidence="1">
    <location>
        <begin position="118"/>
        <end position="130"/>
    </location>
</feature>
<evidence type="ECO:0000259" key="2">
    <source>
        <dbReference type="Pfam" id="PF05022"/>
    </source>
</evidence>
<evidence type="ECO:0000256" key="1">
    <source>
        <dbReference type="SAM" id="MobiDB-lite"/>
    </source>
</evidence>
<dbReference type="KEGG" id="pbi:103064804"/>
<accession>A0A9F2WLJ2</accession>
<dbReference type="RefSeq" id="XP_007442748.1">
    <property type="nucleotide sequence ID" value="XM_007442686.3"/>
</dbReference>
<dbReference type="GO" id="GO:0005654">
    <property type="term" value="C:nucleoplasm"/>
    <property type="evidence" value="ECO:0007669"/>
    <property type="project" value="TreeGrafter"/>
</dbReference>
<dbReference type="GO" id="GO:0005730">
    <property type="term" value="C:nucleolus"/>
    <property type="evidence" value="ECO:0007669"/>
    <property type="project" value="InterPro"/>
</dbReference>
<feature type="region of interest" description="Disordered" evidence="1">
    <location>
        <begin position="65"/>
        <end position="609"/>
    </location>
</feature>
<feature type="compositionally biased region" description="Polar residues" evidence="1">
    <location>
        <begin position="469"/>
        <end position="478"/>
    </location>
</feature>
<dbReference type="GeneID" id="103064804"/>
<feature type="compositionally biased region" description="Basic and acidic residues" evidence="1">
    <location>
        <begin position="304"/>
        <end position="315"/>
    </location>
</feature>
<feature type="compositionally biased region" description="Polar residues" evidence="1">
    <location>
        <begin position="316"/>
        <end position="344"/>
    </location>
</feature>
<feature type="compositionally biased region" description="Basic residues" evidence="1">
    <location>
        <begin position="588"/>
        <end position="601"/>
    </location>
</feature>
<dbReference type="InterPro" id="IPR039191">
    <property type="entry name" value="Nopp140-like"/>
</dbReference>
<dbReference type="Pfam" id="PF05022">
    <property type="entry name" value="SRP40_C"/>
    <property type="match status" value="1"/>
</dbReference>
<proteinExistence type="predicted"/>
<dbReference type="OMA" id="GGFKKHN"/>
<feature type="compositionally biased region" description="Basic and acidic residues" evidence="1">
    <location>
        <begin position="420"/>
        <end position="430"/>
    </location>
</feature>
<dbReference type="PANTHER" id="PTHR23216">
    <property type="entry name" value="NUCLEOLAR AND COILED-BODY PHOSPHOPROTEIN 1"/>
    <property type="match status" value="1"/>
</dbReference>
<dbReference type="OrthoDB" id="5599646at2759"/>
<feature type="domain" description="Srp40 C-terminal" evidence="2">
    <location>
        <begin position="605"/>
        <end position="677"/>
    </location>
</feature>
<feature type="compositionally biased region" description="Polar residues" evidence="1">
    <location>
        <begin position="537"/>
        <end position="556"/>
    </location>
</feature>
<feature type="compositionally biased region" description="Polar residues" evidence="1">
    <location>
        <begin position="189"/>
        <end position="207"/>
    </location>
</feature>
<feature type="compositionally biased region" description="Basic and acidic residues" evidence="1">
    <location>
        <begin position="261"/>
        <end position="276"/>
    </location>
</feature>
<dbReference type="PROSITE" id="PS50896">
    <property type="entry name" value="LISH"/>
    <property type="match status" value="1"/>
</dbReference>
<keyword evidence="3" id="KW-1185">Reference proteome</keyword>
<dbReference type="InterPro" id="IPR007718">
    <property type="entry name" value="Srp40_C"/>
</dbReference>
<feature type="compositionally biased region" description="Low complexity" evidence="1">
    <location>
        <begin position="445"/>
        <end position="463"/>
    </location>
</feature>
<dbReference type="CTD" id="9221"/>
<reference evidence="4" key="1">
    <citation type="submission" date="2025-08" db="UniProtKB">
        <authorList>
            <consortium name="RefSeq"/>
        </authorList>
    </citation>
    <scope>IDENTIFICATION</scope>
    <source>
        <tissue evidence="4">Liver</tissue>
    </source>
</reference>
<sequence length="680" mass="73161">MASGCAVPSDLFPLVLAFLRQNHFDGAARAFGKAAGVTEQDPNAASLLDIFNYWLKSPVAKKQQAFANGSSAKKTNRESSSYESSSEDETPAVRKQATKQVTVPPVPIKAAHGSSESSSDDTSDSTDSEQEEKKPAKKGIVLQGKKSTIQKTRPQKTSRSSSSDSSNSEDETPKDQTPKSEGAPKVTKLASTSAAKHTKMMSKTSNGKAEGSSSSDETGSSEDSSSEEDQPVKNKLKKVPHCQNNAVQPLPVKTKHVKKSSSSEHEKLASKPKRGEYCAVPPPLALESRKGKAQHPVMKTSKKKREDSEKKEQVSTKRPSTEGSTIKKTFASKSLPVSIQNGDTSSESDSDSSSEEDKNVLVRPSAKVISANGAAKLASSKKVTSSSDSSDSDSSDSIPDKFAVRTGIKKVKKLPGVPAKKAESSFEDKKVPKKKIGTKALKTTPKSSIPVSKPKSSESSSSSSEEEQNQPAQKSASKLSMGRSRIVSKQGPADSGTSSDSSSDEQFKISEKRERKRVQNSCGTEKKAPKISANFVGKTSASKNPASEVLNTAKSSSSDEEATKGGLSKKKRKRKDDQELETPDIKKMKPRSPHTFPKTKRQSSPFRRIRAEEVEIDVRVANNSFDAKKGAAGDWGEKANDVLKFTKGKSFRHEKTKKKRGSYCGGTISTQINSIKFESD</sequence>
<evidence type="ECO:0000313" key="3">
    <source>
        <dbReference type="Proteomes" id="UP000695026"/>
    </source>
</evidence>
<dbReference type="AlphaFoldDB" id="A0A9F2WLJ2"/>
<gene>
    <name evidence="4" type="primary">NOLC1</name>
</gene>